<name>A0ABV2P1Q4_9MICC</name>
<gene>
    <name evidence="5" type="ORF">ABIE37_000418</name>
</gene>
<comment type="similarity">
    <text evidence="1">Belongs to the CdaR family.</text>
</comment>
<proteinExistence type="inferred from homology"/>
<feature type="domain" description="CdaR GGDEF-like" evidence="4">
    <location>
        <begin position="288"/>
        <end position="403"/>
    </location>
</feature>
<dbReference type="InterPro" id="IPR041522">
    <property type="entry name" value="CdaR_GGDEF"/>
</dbReference>
<evidence type="ECO:0000313" key="6">
    <source>
        <dbReference type="Proteomes" id="UP001549307"/>
    </source>
</evidence>
<dbReference type="EMBL" id="JBEPSN010000001">
    <property type="protein sequence ID" value="MET4538663.1"/>
    <property type="molecule type" value="Genomic_DNA"/>
</dbReference>
<evidence type="ECO:0000259" key="3">
    <source>
        <dbReference type="Pfam" id="PF13556"/>
    </source>
</evidence>
<evidence type="ECO:0000256" key="2">
    <source>
        <dbReference type="SAM" id="MobiDB-lite"/>
    </source>
</evidence>
<reference evidence="5 6" key="1">
    <citation type="submission" date="2024-06" db="EMBL/GenBank/DDBJ databases">
        <title>Sorghum-associated microbial communities from plants grown in Nebraska, USA.</title>
        <authorList>
            <person name="Schachtman D."/>
        </authorList>
    </citation>
    <scope>NUCLEOTIDE SEQUENCE [LARGE SCALE GENOMIC DNA]</scope>
    <source>
        <strain evidence="5 6">3552</strain>
    </source>
</reference>
<dbReference type="InterPro" id="IPR042070">
    <property type="entry name" value="PucR_C-HTH_sf"/>
</dbReference>
<dbReference type="Pfam" id="PF13556">
    <property type="entry name" value="HTH_30"/>
    <property type="match status" value="1"/>
</dbReference>
<evidence type="ECO:0000313" key="5">
    <source>
        <dbReference type="EMBL" id="MET4538663.1"/>
    </source>
</evidence>
<accession>A0ABV2P1Q4</accession>
<feature type="region of interest" description="Disordered" evidence="2">
    <location>
        <begin position="538"/>
        <end position="560"/>
    </location>
</feature>
<dbReference type="Gene3D" id="1.10.10.2840">
    <property type="entry name" value="PucR C-terminal helix-turn-helix domain"/>
    <property type="match status" value="1"/>
</dbReference>
<feature type="domain" description="PucR C-terminal helix-turn-helix" evidence="3">
    <location>
        <begin position="451"/>
        <end position="509"/>
    </location>
</feature>
<protein>
    <submittedName>
        <fullName evidence="5">Sugar diacid utilization regulator</fullName>
    </submittedName>
</protein>
<dbReference type="Proteomes" id="UP001549307">
    <property type="component" value="Unassembled WGS sequence"/>
</dbReference>
<dbReference type="Pfam" id="PF17853">
    <property type="entry name" value="GGDEF_2"/>
    <property type="match status" value="1"/>
</dbReference>
<sequence>MANEATPCTVADVMSHPALQLRPIDVAAVARSRVIASAQIVAEAEDMDGLGQHELVLILGSMPQSEEDLQTLLQKVVGIDAAAVAVPESYRPELRPRLVSELVYRGIPVLEVPQTTRFADLIDTVNRFQSSPDAVRFNKMLSMQQSLVAALGPDDTVSALLGRLAKLCGAAAGMTSSHGDVEVSEGILPFRLLREEIGGSSFPELELNVSGWNALAIRLEASLAKPVRWLIVGSRRDQFVNSFVRAAARVTASLIDAADRIDALIDNQDRAVRSSVLNQLLELEAHENPDVLAERVSALGISFAREVRVLDMVRFGPQGKGTAAATPLAERVGKAFPPNAAAVLICRRANSTIVLVEAEPKFREQALSRLLAEDNGLLIGVGRAISHVRDVRTSHHDGVLALQQARRMRGSRLFSYDEFEFTTRLLAHVGIERLADWSADIIGPIKSKPILLEALQAFFAAELDVMSAARALHIHHNSLRYRILKIEEIVGGSLRSPETIAAVQLALMAESARDDSKTVRPRILEAIEGTVARNAAAIDSPLESPGRAPSSSGLGAVLPE</sequence>
<keyword evidence="6" id="KW-1185">Reference proteome</keyword>
<dbReference type="InterPro" id="IPR025736">
    <property type="entry name" value="PucR_C-HTH_dom"/>
</dbReference>
<organism evidence="5 6">
    <name type="scientific">Arthrobacter bambusae</name>
    <dbReference type="NCBI Taxonomy" id="1338426"/>
    <lineage>
        <taxon>Bacteria</taxon>
        <taxon>Bacillati</taxon>
        <taxon>Actinomycetota</taxon>
        <taxon>Actinomycetes</taxon>
        <taxon>Micrococcales</taxon>
        <taxon>Micrococcaceae</taxon>
        <taxon>Arthrobacter</taxon>
    </lineage>
</organism>
<dbReference type="InterPro" id="IPR051448">
    <property type="entry name" value="CdaR-like_regulators"/>
</dbReference>
<evidence type="ECO:0000256" key="1">
    <source>
        <dbReference type="ARBA" id="ARBA00006754"/>
    </source>
</evidence>
<comment type="caution">
    <text evidence="5">The sequence shown here is derived from an EMBL/GenBank/DDBJ whole genome shotgun (WGS) entry which is preliminary data.</text>
</comment>
<evidence type="ECO:0000259" key="4">
    <source>
        <dbReference type="Pfam" id="PF17853"/>
    </source>
</evidence>
<dbReference type="PANTHER" id="PTHR33744">
    <property type="entry name" value="CARBOHYDRATE DIACID REGULATOR"/>
    <property type="match status" value="1"/>
</dbReference>